<reference evidence="1 2" key="1">
    <citation type="journal article" date="2018" name="Sci. Rep.">
        <title>Genomic signatures of local adaptation to the degree of environmental predictability in rotifers.</title>
        <authorList>
            <person name="Franch-Gras L."/>
            <person name="Hahn C."/>
            <person name="Garcia-Roger E.M."/>
            <person name="Carmona M.J."/>
            <person name="Serra M."/>
            <person name="Gomez A."/>
        </authorList>
    </citation>
    <scope>NUCLEOTIDE SEQUENCE [LARGE SCALE GENOMIC DNA]</scope>
    <source>
        <strain evidence="1">HYR1</strain>
    </source>
</reference>
<dbReference type="Proteomes" id="UP000276133">
    <property type="component" value="Unassembled WGS sequence"/>
</dbReference>
<name>A0A3M7QE20_BRAPC</name>
<keyword evidence="2" id="KW-1185">Reference proteome</keyword>
<comment type="caution">
    <text evidence="1">The sequence shown here is derived from an EMBL/GenBank/DDBJ whole genome shotgun (WGS) entry which is preliminary data.</text>
</comment>
<protein>
    <submittedName>
        <fullName evidence="1">Uncharacterized protein</fullName>
    </submittedName>
</protein>
<evidence type="ECO:0000313" key="2">
    <source>
        <dbReference type="Proteomes" id="UP000276133"/>
    </source>
</evidence>
<dbReference type="AlphaFoldDB" id="A0A3M7QE20"/>
<organism evidence="1 2">
    <name type="scientific">Brachionus plicatilis</name>
    <name type="common">Marine rotifer</name>
    <name type="synonym">Brachionus muelleri</name>
    <dbReference type="NCBI Taxonomy" id="10195"/>
    <lineage>
        <taxon>Eukaryota</taxon>
        <taxon>Metazoa</taxon>
        <taxon>Spiralia</taxon>
        <taxon>Gnathifera</taxon>
        <taxon>Rotifera</taxon>
        <taxon>Eurotatoria</taxon>
        <taxon>Monogononta</taxon>
        <taxon>Pseudotrocha</taxon>
        <taxon>Ploima</taxon>
        <taxon>Brachionidae</taxon>
        <taxon>Brachionus</taxon>
    </lineage>
</organism>
<proteinExistence type="predicted"/>
<accession>A0A3M7QE20</accession>
<sequence length="118" mass="13812">MDEMLLQEVENKLEILTLTRKLLDPKHKFNSIQDIVFIQYDSRGTVKSQKSIVVLLGHKTQWPIRVKNKLFRILLRISILNHGSLLILNITIKSFIQLSKRIKSIKLRFTEPDSFANN</sequence>
<dbReference type="EMBL" id="REGN01006468">
    <property type="protein sequence ID" value="RNA09442.1"/>
    <property type="molecule type" value="Genomic_DNA"/>
</dbReference>
<evidence type="ECO:0000313" key="1">
    <source>
        <dbReference type="EMBL" id="RNA09442.1"/>
    </source>
</evidence>
<gene>
    <name evidence="1" type="ORF">BpHYR1_037953</name>
</gene>